<feature type="compositionally biased region" description="Polar residues" evidence="6">
    <location>
        <begin position="432"/>
        <end position="445"/>
    </location>
</feature>
<dbReference type="GO" id="GO:0003677">
    <property type="term" value="F:DNA binding"/>
    <property type="evidence" value="ECO:0007669"/>
    <property type="project" value="UniProtKB-KW"/>
</dbReference>
<dbReference type="Gramene" id="Kaladp0045s0505.1.v1.1">
    <property type="protein sequence ID" value="Kaladp0045s0505.1.v1.1"/>
    <property type="gene ID" value="Kaladp0045s0505.v1.1"/>
</dbReference>
<name>A0A7N0ZXD4_KALFE</name>
<evidence type="ECO:0000256" key="5">
    <source>
        <dbReference type="PROSITE-ProRule" id="PRU00723"/>
    </source>
</evidence>
<dbReference type="EnsemblPlants" id="Kaladp0045s0505.1.v1.1">
    <property type="protein sequence ID" value="Kaladp0045s0505.1.v1.1"/>
    <property type="gene ID" value="Kaladp0045s0505.v1.1"/>
</dbReference>
<keyword evidence="9" id="KW-1185">Reference proteome</keyword>
<feature type="domain" description="C3H1-type" evidence="7">
    <location>
        <begin position="278"/>
        <end position="306"/>
    </location>
</feature>
<dbReference type="GO" id="GO:0008270">
    <property type="term" value="F:zinc ion binding"/>
    <property type="evidence" value="ECO:0007669"/>
    <property type="project" value="UniProtKB-KW"/>
</dbReference>
<dbReference type="PANTHER" id="PTHR12506">
    <property type="entry name" value="PROTEIN PHOSPHATASE RELATED"/>
    <property type="match status" value="1"/>
</dbReference>
<sequence length="445" mass="49248">MQDNNSNNAVAVHNESLREPSIRPKMHNKYKHQEGAVTDYPDRPGEPNCIYFLRTGSCGYGTNCRYNHPTHVAQDVVYGLGGELPERDGEPDCGFFMKTGTCKYGSSCKYNHPRDRNDGSPVSFNILGLPMRSEGNPCTYYMRTGQCKFGPACKFHHPEPAFPGLVFPVFGTTHLGSTESSNLHIRTFPALPIPAAAYVYDPQTQTQQPYMPLAVSPSQGFLPQQGWSTYQRNMSPVSSTNTRGSSPSYNSSSRCLGASGSNGQVHYLSFFTPPYPERPDQPECRYFMNSGTCKYGPDCKYNHPRERIAQMLPQPVNPLGLPFRPGQPLCSSYSTYGICSNGPTCKFHHQVSGYPLNCGLSPFPLPLPMPVFDEPIFGRRSSTVVISSETSSPSKSPKDLDWMRKPESATERSRHLGTNGLQKSHDEEAGTMRNSSPASSTKKHD</sequence>
<feature type="domain" description="C3H1-type" evidence="7">
    <location>
        <begin position="43"/>
        <end position="71"/>
    </location>
</feature>
<dbReference type="OMA" id="WATYMGA"/>
<feature type="compositionally biased region" description="Basic and acidic residues" evidence="6">
    <location>
        <begin position="396"/>
        <end position="414"/>
    </location>
</feature>
<evidence type="ECO:0000313" key="9">
    <source>
        <dbReference type="Proteomes" id="UP000594263"/>
    </source>
</evidence>
<dbReference type="AlphaFoldDB" id="A0A7N0ZXD4"/>
<feature type="domain" description="C3H1-type" evidence="7">
    <location>
        <begin position="324"/>
        <end position="352"/>
    </location>
</feature>
<feature type="zinc finger region" description="C3H1-type" evidence="5">
    <location>
        <begin position="278"/>
        <end position="306"/>
    </location>
</feature>
<keyword evidence="3 5" id="KW-0862">Zinc</keyword>
<feature type="compositionally biased region" description="Low complexity" evidence="6">
    <location>
        <begin position="383"/>
        <end position="395"/>
    </location>
</feature>
<feature type="zinc finger region" description="C3H1-type" evidence="5">
    <location>
        <begin position="43"/>
        <end position="71"/>
    </location>
</feature>
<evidence type="ECO:0000259" key="7">
    <source>
        <dbReference type="PROSITE" id="PS50103"/>
    </source>
</evidence>
<feature type="domain" description="C3H1-type" evidence="7">
    <location>
        <begin position="132"/>
        <end position="160"/>
    </location>
</feature>
<dbReference type="Proteomes" id="UP000594263">
    <property type="component" value="Unplaced"/>
</dbReference>
<dbReference type="SMART" id="SM00356">
    <property type="entry name" value="ZnF_C3H1"/>
    <property type="match status" value="5"/>
</dbReference>
<dbReference type="SUPFAM" id="SSF90229">
    <property type="entry name" value="CCCH zinc finger"/>
    <property type="match status" value="5"/>
</dbReference>
<feature type="zinc finger region" description="C3H1-type" evidence="5">
    <location>
        <begin position="132"/>
        <end position="160"/>
    </location>
</feature>
<feature type="zinc finger region" description="C3H1-type" evidence="5">
    <location>
        <begin position="87"/>
        <end position="115"/>
    </location>
</feature>
<feature type="region of interest" description="Disordered" evidence="6">
    <location>
        <begin position="232"/>
        <end position="253"/>
    </location>
</feature>
<dbReference type="PROSITE" id="PS50103">
    <property type="entry name" value="ZF_C3H1"/>
    <property type="match status" value="5"/>
</dbReference>
<proteinExistence type="predicted"/>
<evidence type="ECO:0000313" key="8">
    <source>
        <dbReference type="EnsemblPlants" id="Kaladp0045s0505.1.v1.1"/>
    </source>
</evidence>
<dbReference type="PANTHER" id="PTHR12506:SF50">
    <property type="entry name" value="ZINC FINGER CCCH DOMAIN-CONTAINING PROTEIN 26"/>
    <property type="match status" value="1"/>
</dbReference>
<evidence type="ECO:0000256" key="6">
    <source>
        <dbReference type="SAM" id="MobiDB-lite"/>
    </source>
</evidence>
<reference evidence="8" key="1">
    <citation type="submission" date="2021-01" db="UniProtKB">
        <authorList>
            <consortium name="EnsemblPlants"/>
        </authorList>
    </citation>
    <scope>IDENTIFICATION</scope>
</reference>
<keyword evidence="4" id="KW-0238">DNA-binding</keyword>
<organism evidence="8 9">
    <name type="scientific">Kalanchoe fedtschenkoi</name>
    <name type="common">Lavender scallops</name>
    <name type="synonym">South American air plant</name>
    <dbReference type="NCBI Taxonomy" id="63787"/>
    <lineage>
        <taxon>Eukaryota</taxon>
        <taxon>Viridiplantae</taxon>
        <taxon>Streptophyta</taxon>
        <taxon>Embryophyta</taxon>
        <taxon>Tracheophyta</taxon>
        <taxon>Spermatophyta</taxon>
        <taxon>Magnoliopsida</taxon>
        <taxon>eudicotyledons</taxon>
        <taxon>Gunneridae</taxon>
        <taxon>Pentapetalae</taxon>
        <taxon>Saxifragales</taxon>
        <taxon>Crassulaceae</taxon>
        <taxon>Kalanchoe</taxon>
    </lineage>
</organism>
<dbReference type="Gene3D" id="2.30.30.1190">
    <property type="match status" value="1"/>
</dbReference>
<evidence type="ECO:0000256" key="2">
    <source>
        <dbReference type="ARBA" id="ARBA00022771"/>
    </source>
</evidence>
<dbReference type="InterPro" id="IPR000571">
    <property type="entry name" value="Znf_CCCH"/>
</dbReference>
<dbReference type="GO" id="GO:0003729">
    <property type="term" value="F:mRNA binding"/>
    <property type="evidence" value="ECO:0007669"/>
    <property type="project" value="TreeGrafter"/>
</dbReference>
<keyword evidence="1 5" id="KW-0479">Metal-binding</keyword>
<feature type="compositionally biased region" description="Polar residues" evidence="6">
    <location>
        <begin position="232"/>
        <end position="244"/>
    </location>
</feature>
<keyword evidence="2 5" id="KW-0863">Zinc-finger</keyword>
<feature type="domain" description="C3H1-type" evidence="7">
    <location>
        <begin position="87"/>
        <end position="115"/>
    </location>
</feature>
<dbReference type="InterPro" id="IPR036855">
    <property type="entry name" value="Znf_CCCH_sf"/>
</dbReference>
<evidence type="ECO:0000256" key="1">
    <source>
        <dbReference type="ARBA" id="ARBA00022723"/>
    </source>
</evidence>
<dbReference type="Gene3D" id="4.10.1000.10">
    <property type="entry name" value="Zinc finger, CCCH-type"/>
    <property type="match status" value="2"/>
</dbReference>
<dbReference type="InterPro" id="IPR050974">
    <property type="entry name" value="Plant_ZF_CCCH"/>
</dbReference>
<protein>
    <recommendedName>
        <fullName evidence="7">C3H1-type domain-containing protein</fullName>
    </recommendedName>
</protein>
<accession>A0A7N0ZXD4</accession>
<feature type="zinc finger region" description="C3H1-type" evidence="5">
    <location>
        <begin position="324"/>
        <end position="352"/>
    </location>
</feature>
<dbReference type="Pfam" id="PF00642">
    <property type="entry name" value="zf-CCCH"/>
    <property type="match status" value="5"/>
</dbReference>
<feature type="region of interest" description="Disordered" evidence="6">
    <location>
        <begin position="383"/>
        <end position="445"/>
    </location>
</feature>
<evidence type="ECO:0000256" key="4">
    <source>
        <dbReference type="ARBA" id="ARBA00023125"/>
    </source>
</evidence>
<evidence type="ECO:0000256" key="3">
    <source>
        <dbReference type="ARBA" id="ARBA00022833"/>
    </source>
</evidence>